<accession>A0A830E7Y3</accession>
<keyword evidence="2" id="KW-0472">Membrane</keyword>
<gene>
    <name evidence="3" type="ORF">GCM10007209_25050</name>
</gene>
<reference evidence="3" key="1">
    <citation type="journal article" date="2014" name="Int. J. Syst. Evol. Microbiol.">
        <title>Complete genome sequence of Corynebacterium casei LMG S-19264T (=DSM 44701T), isolated from a smear-ripened cheese.</title>
        <authorList>
            <consortium name="US DOE Joint Genome Institute (JGI-PGF)"/>
            <person name="Walter F."/>
            <person name="Albersmeier A."/>
            <person name="Kalinowski J."/>
            <person name="Ruckert C."/>
        </authorList>
    </citation>
    <scope>NUCLEOTIDE SEQUENCE</scope>
    <source>
        <strain evidence="3">CCM 7217</strain>
    </source>
</reference>
<evidence type="ECO:0000313" key="4">
    <source>
        <dbReference type="Proteomes" id="UP000646833"/>
    </source>
</evidence>
<organism evidence="3 4">
    <name type="scientific">Haloferax sulfurifontis</name>
    <dbReference type="NCBI Taxonomy" id="255616"/>
    <lineage>
        <taxon>Archaea</taxon>
        <taxon>Methanobacteriati</taxon>
        <taxon>Methanobacteriota</taxon>
        <taxon>Stenosarchaea group</taxon>
        <taxon>Halobacteria</taxon>
        <taxon>Halobacteriales</taxon>
        <taxon>Haloferacaceae</taxon>
        <taxon>Haloferax</taxon>
    </lineage>
</organism>
<proteinExistence type="predicted"/>
<dbReference type="Proteomes" id="UP000646833">
    <property type="component" value="Unassembled WGS sequence"/>
</dbReference>
<feature type="region of interest" description="Disordered" evidence="1">
    <location>
        <begin position="1"/>
        <end position="31"/>
    </location>
</feature>
<dbReference type="RefSeq" id="WP_229722618.1">
    <property type="nucleotide sequence ID" value="NZ_BMCI01000004.1"/>
</dbReference>
<sequence>MTATTDARPDGSPSTETRSDRIAETPSAHSTHRERFVAGALLFAFGLLALMGIITAETTDSTATVQ</sequence>
<comment type="caution">
    <text evidence="3">The sequence shown here is derived from an EMBL/GenBank/DDBJ whole genome shotgun (WGS) entry which is preliminary data.</text>
</comment>
<keyword evidence="2" id="KW-1133">Transmembrane helix</keyword>
<evidence type="ECO:0000256" key="1">
    <source>
        <dbReference type="SAM" id="MobiDB-lite"/>
    </source>
</evidence>
<name>A0A830E7Y3_9EURY</name>
<dbReference type="EMBL" id="BMCI01000004">
    <property type="protein sequence ID" value="GGC61966.1"/>
    <property type="molecule type" value="Genomic_DNA"/>
</dbReference>
<reference evidence="3" key="2">
    <citation type="submission" date="2020-09" db="EMBL/GenBank/DDBJ databases">
        <authorList>
            <person name="Sun Q."/>
            <person name="Sedlacek I."/>
        </authorList>
    </citation>
    <scope>NUCLEOTIDE SEQUENCE</scope>
    <source>
        <strain evidence="3">CCM 7217</strain>
    </source>
</reference>
<evidence type="ECO:0000256" key="2">
    <source>
        <dbReference type="SAM" id="Phobius"/>
    </source>
</evidence>
<protein>
    <submittedName>
        <fullName evidence="3">Uncharacterized protein</fullName>
    </submittedName>
</protein>
<dbReference type="AlphaFoldDB" id="A0A830E7Y3"/>
<evidence type="ECO:0000313" key="3">
    <source>
        <dbReference type="EMBL" id="GGC61966.1"/>
    </source>
</evidence>
<keyword evidence="2" id="KW-0812">Transmembrane</keyword>
<feature type="transmembrane region" description="Helical" evidence="2">
    <location>
        <begin position="36"/>
        <end position="56"/>
    </location>
</feature>